<keyword evidence="2" id="KW-0472">Membrane</keyword>
<dbReference type="EMBL" id="PVZG01000032">
    <property type="protein sequence ID" value="PRY19481.1"/>
    <property type="molecule type" value="Genomic_DNA"/>
</dbReference>
<protein>
    <submittedName>
        <fullName evidence="3">Uncharacterized protein</fullName>
    </submittedName>
</protein>
<name>A0A2T0REB9_9ACTN</name>
<dbReference type="OrthoDB" id="3298888at2"/>
<evidence type="ECO:0000256" key="2">
    <source>
        <dbReference type="SAM" id="Phobius"/>
    </source>
</evidence>
<keyword evidence="2" id="KW-0812">Transmembrane</keyword>
<evidence type="ECO:0000313" key="3">
    <source>
        <dbReference type="EMBL" id="PRY19481.1"/>
    </source>
</evidence>
<feature type="region of interest" description="Disordered" evidence="1">
    <location>
        <begin position="52"/>
        <end position="78"/>
    </location>
</feature>
<evidence type="ECO:0000313" key="4">
    <source>
        <dbReference type="Proteomes" id="UP000239209"/>
    </source>
</evidence>
<evidence type="ECO:0000256" key="1">
    <source>
        <dbReference type="SAM" id="MobiDB-lite"/>
    </source>
</evidence>
<feature type="transmembrane region" description="Helical" evidence="2">
    <location>
        <begin position="132"/>
        <end position="152"/>
    </location>
</feature>
<organism evidence="3 4">
    <name type="scientific">Pseudosporangium ferrugineum</name>
    <dbReference type="NCBI Taxonomy" id="439699"/>
    <lineage>
        <taxon>Bacteria</taxon>
        <taxon>Bacillati</taxon>
        <taxon>Actinomycetota</taxon>
        <taxon>Actinomycetes</taxon>
        <taxon>Micromonosporales</taxon>
        <taxon>Micromonosporaceae</taxon>
        <taxon>Pseudosporangium</taxon>
    </lineage>
</organism>
<dbReference type="RefSeq" id="WP_106131045.1">
    <property type="nucleotide sequence ID" value="NZ_PVZG01000032.1"/>
</dbReference>
<accession>A0A2T0REB9</accession>
<comment type="caution">
    <text evidence="3">The sequence shown here is derived from an EMBL/GenBank/DDBJ whole genome shotgun (WGS) entry which is preliminary data.</text>
</comment>
<keyword evidence="2" id="KW-1133">Transmembrane helix</keyword>
<keyword evidence="4" id="KW-1185">Reference proteome</keyword>
<dbReference type="Proteomes" id="UP000239209">
    <property type="component" value="Unassembled WGS sequence"/>
</dbReference>
<dbReference type="AlphaFoldDB" id="A0A2T0REB9"/>
<sequence length="183" mass="18594">MFSRKSTAERTAAEAWDYLSSAMASAGESAKDAGKITAGFAGAKVTELAGKAAKQRHKAAKQGNKLAGKAGEQGHSLAGKAGEQGHRLAGKAGEQGQKLAGKAGARVSAVTDEAWARANLAANALAGRRPGLPWGLILGASLVGVALGWAAATTARAAAERRAENEELEMAETAIVVTPTYDN</sequence>
<proteinExistence type="predicted"/>
<gene>
    <name evidence="3" type="ORF">CLV70_13210</name>
</gene>
<reference evidence="3 4" key="1">
    <citation type="submission" date="2018-03" db="EMBL/GenBank/DDBJ databases">
        <title>Genomic Encyclopedia of Archaeal and Bacterial Type Strains, Phase II (KMG-II): from individual species to whole genera.</title>
        <authorList>
            <person name="Goeker M."/>
        </authorList>
    </citation>
    <scope>NUCLEOTIDE SEQUENCE [LARGE SCALE GENOMIC DNA]</scope>
    <source>
        <strain evidence="3 4">DSM 45348</strain>
    </source>
</reference>